<gene>
    <name evidence="2" type="ORF">NCTC10684_03851</name>
</gene>
<reference evidence="2 3" key="1">
    <citation type="submission" date="2018-06" db="EMBL/GenBank/DDBJ databases">
        <authorList>
            <consortium name="Pathogen Informatics"/>
            <person name="Doyle S."/>
        </authorList>
    </citation>
    <scope>NUCLEOTIDE SEQUENCE [LARGE SCALE GENOMIC DNA]</scope>
    <source>
        <strain evidence="2 3">NCTC10684</strain>
    </source>
</reference>
<protein>
    <submittedName>
        <fullName evidence="2">Uncharacterized protein conserved in bacteria</fullName>
    </submittedName>
</protein>
<name>A0A380WNN2_AMIAI</name>
<organism evidence="2 3">
    <name type="scientific">Aminobacter aminovorans</name>
    <name type="common">Chelatobacter heintzii</name>
    <dbReference type="NCBI Taxonomy" id="83263"/>
    <lineage>
        <taxon>Bacteria</taxon>
        <taxon>Pseudomonadati</taxon>
        <taxon>Pseudomonadota</taxon>
        <taxon>Alphaproteobacteria</taxon>
        <taxon>Hyphomicrobiales</taxon>
        <taxon>Phyllobacteriaceae</taxon>
        <taxon>Aminobacter</taxon>
    </lineage>
</organism>
<dbReference type="OrthoDB" id="9805710at2"/>
<dbReference type="GO" id="GO:0016787">
    <property type="term" value="F:hydrolase activity"/>
    <property type="evidence" value="ECO:0007669"/>
    <property type="project" value="InterPro"/>
</dbReference>
<sequence>MEYRQITDDYSVSGQITPDEVAAIKAAGFKSVICNRPDDEQPGQPSADSVKAAVEAAGLAFRYIPVISGAMTGDNVADMADALDELDGPVFAYCRSGTRCTNLYMAIQQSKG</sequence>
<dbReference type="CDD" id="cd14503">
    <property type="entry name" value="PTP-bact"/>
    <property type="match status" value="1"/>
</dbReference>
<dbReference type="Gene3D" id="3.90.190.10">
    <property type="entry name" value="Protein tyrosine phosphatase superfamily"/>
    <property type="match status" value="1"/>
</dbReference>
<dbReference type="Pfam" id="PF04273">
    <property type="entry name" value="BLH_phosphatase"/>
    <property type="match status" value="1"/>
</dbReference>
<feature type="domain" description="Beta-lactamase hydrolase-like protein phosphatase-like" evidence="1">
    <location>
        <begin position="3"/>
        <end position="108"/>
    </location>
</feature>
<dbReference type="Proteomes" id="UP000254701">
    <property type="component" value="Unassembled WGS sequence"/>
</dbReference>
<proteinExistence type="predicted"/>
<evidence type="ECO:0000313" key="3">
    <source>
        <dbReference type="Proteomes" id="UP000254701"/>
    </source>
</evidence>
<dbReference type="SUPFAM" id="SSF52799">
    <property type="entry name" value="(Phosphotyrosine protein) phosphatases II"/>
    <property type="match status" value="1"/>
</dbReference>
<dbReference type="EMBL" id="UFSM01000001">
    <property type="protein sequence ID" value="SUU90593.1"/>
    <property type="molecule type" value="Genomic_DNA"/>
</dbReference>
<dbReference type="RefSeq" id="WP_115732560.1">
    <property type="nucleotide sequence ID" value="NZ_BAAAVY010000034.1"/>
</dbReference>
<evidence type="ECO:0000313" key="2">
    <source>
        <dbReference type="EMBL" id="SUU90593.1"/>
    </source>
</evidence>
<dbReference type="AlphaFoldDB" id="A0A380WNN2"/>
<dbReference type="NCBIfam" id="TIGR01244">
    <property type="entry name" value="TIGR01244 family sulfur transferase"/>
    <property type="match status" value="1"/>
</dbReference>
<evidence type="ECO:0000259" key="1">
    <source>
        <dbReference type="Pfam" id="PF04273"/>
    </source>
</evidence>
<dbReference type="InterPro" id="IPR029021">
    <property type="entry name" value="Prot-tyrosine_phosphatase-like"/>
</dbReference>
<dbReference type="InterPro" id="IPR005939">
    <property type="entry name" value="BLH_phosphatase-like"/>
</dbReference>
<accession>A0A380WNN2</accession>